<reference evidence="1" key="1">
    <citation type="journal article" date="2024" name="Antonie Van Leeuwenhoek">
        <title>Bradyrhizobium ontarionense sp. nov., a novel bacterial symbiont isolated from Aeschynomene indica (Indian jointvetch), harbours photosynthesis, nitrogen fixation and nitrous oxide (N2O) reductase genes.</title>
        <authorList>
            <person name="Bromfield E.S.P."/>
            <person name="Cloutier S."/>
        </authorList>
    </citation>
    <scope>NUCLEOTIDE SEQUENCE</scope>
    <source>
        <strain evidence="1">A19</strain>
    </source>
</reference>
<evidence type="ECO:0000313" key="1">
    <source>
        <dbReference type="EMBL" id="UFZ05453.1"/>
    </source>
</evidence>
<evidence type="ECO:0008006" key="3">
    <source>
        <dbReference type="Google" id="ProtNLM"/>
    </source>
</evidence>
<dbReference type="Proteomes" id="UP001431010">
    <property type="component" value="Chromosome"/>
</dbReference>
<name>A0ABY3RF55_9BRAD</name>
<keyword evidence="2" id="KW-1185">Reference proteome</keyword>
<organism evidence="1 2">
    <name type="scientific">Bradyrhizobium ontarionense</name>
    <dbReference type="NCBI Taxonomy" id="2898149"/>
    <lineage>
        <taxon>Bacteria</taxon>
        <taxon>Pseudomonadati</taxon>
        <taxon>Pseudomonadota</taxon>
        <taxon>Alphaproteobacteria</taxon>
        <taxon>Hyphomicrobiales</taxon>
        <taxon>Nitrobacteraceae</taxon>
        <taxon>Bradyrhizobium</taxon>
    </lineage>
</organism>
<evidence type="ECO:0000313" key="2">
    <source>
        <dbReference type="Proteomes" id="UP001431010"/>
    </source>
</evidence>
<dbReference type="RefSeq" id="WP_231323568.1">
    <property type="nucleotide sequence ID" value="NZ_CP088156.1"/>
</dbReference>
<dbReference type="EMBL" id="CP088156">
    <property type="protein sequence ID" value="UFZ05453.1"/>
    <property type="molecule type" value="Genomic_DNA"/>
</dbReference>
<proteinExistence type="predicted"/>
<protein>
    <recommendedName>
        <fullName evidence="3">Bacteriophage tail tape measure N-terminal domain-containing protein</fullName>
    </recommendedName>
</protein>
<sequence length="776" mass="79155">MRVSLVIAGDASGAKQAAQQAKSALSDLGKQVDVLGALEKELDRAVADVNVGMVAARNGTTALASAHGGLSAQAMSAQHSIRSMVEQLVMGAPPTQILAGQLNHLSFAATGPGGITGAFKEAAGAVTGLLTPARLIGGAVGIAVAGFAGAALSITKSSLALDDLSRSTDETITKLHGLEQAASFKGIDTKSFNEGITGFADQVYQAKQNAGSLNGLMIANGKSAKDFAGYLGGVADLVARSTSDIQKQKILREAGLPADMAWVRFMEQGSAGIQAAVAGTIKFNDSAEANLIRKAREFDDAWNTATTKMVNGFKSAVIDIVGAMSSVKVPDWLMRLGGGAATAASTIPVLGAVVSGARLAASAVSSSDSPNFADRYGSFQKAANDSALQAGYGRKAAELRGEKDPITLQKAMNDNQQAQQRIGLLGQLATVEDQVKSKELELQAAALQGVGVSAKQRDAILNVVRAQAEMSRVSQQASMGIYDQAKAAQAAKDQLQSWIDQKLVDPTNSEQMAGAQTALAKAMRDVADAAKVAGSSLPGVQAALNDIGNANKQLDSLALESRSTFSSMWVEFGQGLRNGATGFESLAKAGLNALGKISDKLMSMVADQLWASAFGGSSGGGLLSLLGIGSGGSTASAGGSTFGVTGALYDVGGYTGPGGKYEPAGIVHKDEFVFEKEAVGRIGLHNLSRLRRGYAGGGLVGQDGVTAGTTGAGTAGGGAMKIDIGVSVDDDGKLNAFVKKVSTQAANDSVAGFASSPQFVDHVATASRTAQSYRKL</sequence>
<accession>A0ABY3RF55</accession>
<gene>
    <name evidence="1" type="ORF">LQG66_03815</name>
</gene>